<feature type="compositionally biased region" description="Low complexity" evidence="1">
    <location>
        <begin position="9"/>
        <end position="39"/>
    </location>
</feature>
<protein>
    <submittedName>
        <fullName evidence="2">Uncharacterized protein</fullName>
    </submittedName>
</protein>
<dbReference type="EMBL" id="BAAAKK010000001">
    <property type="protein sequence ID" value="GAA1418189.1"/>
    <property type="molecule type" value="Genomic_DNA"/>
</dbReference>
<evidence type="ECO:0000256" key="1">
    <source>
        <dbReference type="SAM" id="MobiDB-lite"/>
    </source>
</evidence>
<sequence length="129" mass="13477">MQEEPIPAPAADAPDVQTPEPDASAAPAAAEPAAPTMTDDPIEGAATLLAEREACLDADDAACLVGLHEPGSPQLTAAAPWRMPADARLELVQRLGDAWLLRVVSNDEPASVLVMSTEAGWTLRDAWVD</sequence>
<reference evidence="2 3" key="1">
    <citation type="journal article" date="2019" name="Int. J. Syst. Evol. Microbiol.">
        <title>The Global Catalogue of Microorganisms (GCM) 10K type strain sequencing project: providing services to taxonomists for standard genome sequencing and annotation.</title>
        <authorList>
            <consortium name="The Broad Institute Genomics Platform"/>
            <consortium name="The Broad Institute Genome Sequencing Center for Infectious Disease"/>
            <person name="Wu L."/>
            <person name="Ma J."/>
        </authorList>
    </citation>
    <scope>NUCLEOTIDE SEQUENCE [LARGE SCALE GENOMIC DNA]</scope>
    <source>
        <strain evidence="2 3">JCM 12398</strain>
    </source>
</reference>
<accession>A0ABN1YP95</accession>
<comment type="caution">
    <text evidence="2">The sequence shown here is derived from an EMBL/GenBank/DDBJ whole genome shotgun (WGS) entry which is preliminary data.</text>
</comment>
<proteinExistence type="predicted"/>
<keyword evidence="3" id="KW-1185">Reference proteome</keyword>
<dbReference type="Proteomes" id="UP001501266">
    <property type="component" value="Unassembled WGS sequence"/>
</dbReference>
<gene>
    <name evidence="2" type="ORF">GCM10009640_03560</name>
</gene>
<feature type="region of interest" description="Disordered" evidence="1">
    <location>
        <begin position="1"/>
        <end position="44"/>
    </location>
</feature>
<evidence type="ECO:0000313" key="3">
    <source>
        <dbReference type="Proteomes" id="UP001501266"/>
    </source>
</evidence>
<name>A0ABN1YP95_9MICO</name>
<evidence type="ECO:0000313" key="2">
    <source>
        <dbReference type="EMBL" id="GAA1418189.1"/>
    </source>
</evidence>
<organism evidence="2 3">
    <name type="scientific">Agrococcus citreus</name>
    <dbReference type="NCBI Taxonomy" id="84643"/>
    <lineage>
        <taxon>Bacteria</taxon>
        <taxon>Bacillati</taxon>
        <taxon>Actinomycetota</taxon>
        <taxon>Actinomycetes</taxon>
        <taxon>Micrococcales</taxon>
        <taxon>Microbacteriaceae</taxon>
        <taxon>Agrococcus</taxon>
    </lineage>
</organism>